<protein>
    <submittedName>
        <fullName evidence="2">Uncharacterized protein</fullName>
    </submittedName>
</protein>
<evidence type="ECO:0000256" key="1">
    <source>
        <dbReference type="SAM" id="MobiDB-lite"/>
    </source>
</evidence>
<accession>A0A2K8PDD4</accession>
<organism evidence="2 3">
    <name type="scientific">Streptomyces lavendulae subsp. lavendulae</name>
    <dbReference type="NCBI Taxonomy" id="58340"/>
    <lineage>
        <taxon>Bacteria</taxon>
        <taxon>Bacillati</taxon>
        <taxon>Actinomycetota</taxon>
        <taxon>Actinomycetes</taxon>
        <taxon>Kitasatosporales</taxon>
        <taxon>Streptomycetaceae</taxon>
        <taxon>Streptomyces</taxon>
    </lineage>
</organism>
<keyword evidence="3" id="KW-1185">Reference proteome</keyword>
<evidence type="ECO:0000313" key="2">
    <source>
        <dbReference type="EMBL" id="ATZ24756.1"/>
    </source>
</evidence>
<feature type="compositionally biased region" description="Low complexity" evidence="1">
    <location>
        <begin position="43"/>
        <end position="67"/>
    </location>
</feature>
<evidence type="ECO:0000313" key="3">
    <source>
        <dbReference type="Proteomes" id="UP000231791"/>
    </source>
</evidence>
<dbReference type="KEGG" id="slx:SLAV_14510"/>
<name>A0A2K8PDD4_STRLA</name>
<dbReference type="OrthoDB" id="4334774at2"/>
<reference evidence="2 3" key="1">
    <citation type="submission" date="2017-11" db="EMBL/GenBank/DDBJ databases">
        <title>Complete genome sequence of Streptomyces lavendulae subsp. lavendulae CCM 3239 (formerly 'Streptomyces aureofaciens CCM 3239'), the producer of the angucycline-type antibiotic auricin.</title>
        <authorList>
            <person name="Busche T."/>
            <person name="Novakova R."/>
            <person name="Al'Dilaimi A."/>
            <person name="Homerova D."/>
            <person name="Feckova L."/>
            <person name="Rezuchova B."/>
            <person name="Mingyar E."/>
            <person name="Csolleiova D."/>
            <person name="Bekeova C."/>
            <person name="Winkler A."/>
            <person name="Sevcikova B."/>
            <person name="Kalinowski J."/>
            <person name="Kormanec J."/>
            <person name="Ruckert C."/>
        </authorList>
    </citation>
    <scope>NUCLEOTIDE SEQUENCE [LARGE SCALE GENOMIC DNA]</scope>
    <source>
        <strain evidence="2 3">CCM 3239</strain>
    </source>
</reference>
<dbReference type="GeneID" id="49383955"/>
<dbReference type="PROSITE" id="PS51257">
    <property type="entry name" value="PROKAR_LIPOPROTEIN"/>
    <property type="match status" value="1"/>
</dbReference>
<gene>
    <name evidence="2" type="ORF">SLAV_14510</name>
</gene>
<feature type="region of interest" description="Disordered" evidence="1">
    <location>
        <begin position="32"/>
        <end position="67"/>
    </location>
</feature>
<dbReference type="AlphaFoldDB" id="A0A2K8PDD4"/>
<dbReference type="RefSeq" id="WP_030226297.1">
    <property type="nucleotide sequence ID" value="NZ_CP024985.1"/>
</dbReference>
<proteinExistence type="predicted"/>
<dbReference type="Proteomes" id="UP000231791">
    <property type="component" value="Chromosome"/>
</dbReference>
<sequence>MSIRHTVKVRGGAATAVVAVLALALAGCGGGGEKPKAKDVHTSSSPQPQGGSSASAPAGGGSSAPPQILASVNGETGIVLTINSVTRDAGGFVTINGQIKNTTGQQFVKTSAWRGSERDLNGSGESVAGATLVDKVGKKRYYVLRDTDGRCLCTTGVAGIAAGATVPFFAQFPAPPASTTEVDFSLPTFATATVKLSG</sequence>
<dbReference type="EMBL" id="CP024985">
    <property type="protein sequence ID" value="ATZ24756.1"/>
    <property type="molecule type" value="Genomic_DNA"/>
</dbReference>